<evidence type="ECO:0000259" key="7">
    <source>
        <dbReference type="Pfam" id="PF02463"/>
    </source>
</evidence>
<keyword evidence="2" id="KW-0132">Cell division</keyword>
<evidence type="ECO:0000256" key="5">
    <source>
        <dbReference type="ARBA" id="ARBA00023306"/>
    </source>
</evidence>
<evidence type="ECO:0000256" key="6">
    <source>
        <dbReference type="SAM" id="Coils"/>
    </source>
</evidence>
<feature type="coiled-coil region" evidence="6">
    <location>
        <begin position="211"/>
        <end position="264"/>
    </location>
</feature>
<dbReference type="EMBL" id="JH370131">
    <property type="protein sequence ID" value="ELA42641.1"/>
    <property type="molecule type" value="Genomic_DNA"/>
</dbReference>
<protein>
    <recommendedName>
        <fullName evidence="7">RecF/RecN/SMC N-terminal domain-containing protein</fullName>
    </recommendedName>
</protein>
<evidence type="ECO:0000256" key="2">
    <source>
        <dbReference type="ARBA" id="ARBA00022618"/>
    </source>
</evidence>
<dbReference type="PANTHER" id="PTHR18937:SF12">
    <property type="entry name" value="STRUCTURAL MAINTENANCE OF CHROMOSOMES PROTEIN"/>
    <property type="match status" value="1"/>
</dbReference>
<dbReference type="Pfam" id="PF02463">
    <property type="entry name" value="SMC_N"/>
    <property type="match status" value="1"/>
</dbReference>
<dbReference type="Proteomes" id="UP000011082">
    <property type="component" value="Unassembled WGS sequence"/>
</dbReference>
<keyword evidence="9" id="KW-1185">Reference proteome</keyword>
<feature type="domain" description="RecF/RecN/SMC N-terminal" evidence="7">
    <location>
        <begin position="3"/>
        <end position="380"/>
    </location>
</feature>
<reference evidence="9" key="1">
    <citation type="submission" date="2011-05" db="EMBL/GenBank/DDBJ databases">
        <title>The genome sequence of Vittaforma corneae strain ATCC 50505.</title>
        <authorList>
            <consortium name="The Broad Institute Genome Sequencing Platform"/>
            <person name="Cuomo C."/>
            <person name="Didier E."/>
            <person name="Bowers L."/>
            <person name="Young S.K."/>
            <person name="Zeng Q."/>
            <person name="Gargeya S."/>
            <person name="Fitzgerald M."/>
            <person name="Haas B."/>
            <person name="Abouelleil A."/>
            <person name="Alvarado L."/>
            <person name="Arachchi H.M."/>
            <person name="Berlin A."/>
            <person name="Chapman S.B."/>
            <person name="Gearin G."/>
            <person name="Goldberg J."/>
            <person name="Griggs A."/>
            <person name="Gujja S."/>
            <person name="Hansen M."/>
            <person name="Heiman D."/>
            <person name="Howarth C."/>
            <person name="Larimer J."/>
            <person name="Lui A."/>
            <person name="MacDonald P.J.P."/>
            <person name="McCowen C."/>
            <person name="Montmayeur A."/>
            <person name="Murphy C."/>
            <person name="Neiman D."/>
            <person name="Pearson M."/>
            <person name="Priest M."/>
            <person name="Roberts A."/>
            <person name="Saif S."/>
            <person name="Shea T."/>
            <person name="Sisk P."/>
            <person name="Stolte C."/>
            <person name="Sykes S."/>
            <person name="Wortman J."/>
            <person name="Nusbaum C."/>
            <person name="Birren B."/>
        </authorList>
    </citation>
    <scope>NUCLEOTIDE SEQUENCE [LARGE SCALE GENOMIC DNA]</scope>
    <source>
        <strain evidence="9">ATCC 50505</strain>
    </source>
</reference>
<dbReference type="InterPro" id="IPR027417">
    <property type="entry name" value="P-loop_NTPase"/>
</dbReference>
<organism evidence="8 9">
    <name type="scientific">Vittaforma corneae (strain ATCC 50505)</name>
    <name type="common">Microsporidian parasite</name>
    <name type="synonym">Nosema corneum</name>
    <dbReference type="NCBI Taxonomy" id="993615"/>
    <lineage>
        <taxon>Eukaryota</taxon>
        <taxon>Fungi</taxon>
        <taxon>Fungi incertae sedis</taxon>
        <taxon>Microsporidia</taxon>
        <taxon>Nosematidae</taxon>
        <taxon>Vittaforma</taxon>
    </lineage>
</organism>
<dbReference type="GO" id="GO:0005634">
    <property type="term" value="C:nucleus"/>
    <property type="evidence" value="ECO:0007669"/>
    <property type="project" value="UniProtKB-SubCell"/>
</dbReference>
<dbReference type="AlphaFoldDB" id="L2GP94"/>
<dbReference type="GO" id="GO:0051301">
    <property type="term" value="P:cell division"/>
    <property type="evidence" value="ECO:0007669"/>
    <property type="project" value="UniProtKB-KW"/>
</dbReference>
<dbReference type="RefSeq" id="XP_007603846.1">
    <property type="nucleotide sequence ID" value="XM_007603784.1"/>
</dbReference>
<gene>
    <name evidence="8" type="ORF">VICG_00393</name>
</gene>
<dbReference type="OrthoDB" id="5575062at2759"/>
<dbReference type="GO" id="GO:0007062">
    <property type="term" value="P:sister chromatid cohesion"/>
    <property type="evidence" value="ECO:0007669"/>
    <property type="project" value="TreeGrafter"/>
</dbReference>
<keyword evidence="4" id="KW-0539">Nucleus</keyword>
<proteinExistence type="predicted"/>
<keyword evidence="5" id="KW-0131">Cell cycle</keyword>
<evidence type="ECO:0000256" key="3">
    <source>
        <dbReference type="ARBA" id="ARBA00022776"/>
    </source>
</evidence>
<dbReference type="HOGENOM" id="CLU_001042_1_2_1"/>
<keyword evidence="6" id="KW-0175">Coiled coil</keyword>
<dbReference type="STRING" id="993615.L2GP94"/>
<dbReference type="InterPro" id="IPR003395">
    <property type="entry name" value="RecF/RecN/SMC_N"/>
</dbReference>
<dbReference type="GeneID" id="19881111"/>
<evidence type="ECO:0000256" key="1">
    <source>
        <dbReference type="ARBA" id="ARBA00004123"/>
    </source>
</evidence>
<evidence type="ECO:0000256" key="4">
    <source>
        <dbReference type="ARBA" id="ARBA00023242"/>
    </source>
</evidence>
<comment type="subcellular location">
    <subcellularLocation>
        <location evidence="1">Nucleus</location>
    </subcellularLocation>
</comment>
<dbReference type="GO" id="GO:0003677">
    <property type="term" value="F:DNA binding"/>
    <property type="evidence" value="ECO:0007669"/>
    <property type="project" value="TreeGrafter"/>
</dbReference>
<sequence length="416" mass="48304">MILDRLEITNFKSYKGTHLLGPLDRFSCIIGPNGSGKSNILDAISFVLNVPNSYLRVKHLKNLVEYNSTEASVKIYINSMIFERRIYKDGANSNANDSAILDSANLNQDIYHSTNCKYFVNGNKVTQRQYNQELEQLNILSKVKNFVIYQGDVIKSDVDLLKMIENVCGSDAYAEEYNVLSEKISVMNKSLSLKYEKRKDCLEMMKEIKEVKDKEKTFESLINQKDLVQRKIYEAEIKSKKIEVDRIKETIKSLEQMKENEKYNEIFSTVNKTRSETAKLQKEYFEKETELTFERSRQTKKRVFDIEAKTAELKELVDNLTSTKEELAKIPSSIEFSENVVFEGEILTHSRFEDVLKEKEIEYSQKVSGLEKQLSEMTLLNFDKLNKRDQLQNTIKQINSKISKIKARNSEIEKGK</sequence>
<dbReference type="VEuPathDB" id="MicrosporidiaDB:VICG_00393"/>
<keyword evidence="3" id="KW-0498">Mitosis</keyword>
<accession>L2GP94</accession>
<dbReference type="GO" id="GO:0008278">
    <property type="term" value="C:cohesin complex"/>
    <property type="evidence" value="ECO:0007669"/>
    <property type="project" value="TreeGrafter"/>
</dbReference>
<dbReference type="InParanoid" id="L2GP94"/>
<dbReference type="SUPFAM" id="SSF52540">
    <property type="entry name" value="P-loop containing nucleoside triphosphate hydrolases"/>
    <property type="match status" value="1"/>
</dbReference>
<evidence type="ECO:0000313" key="8">
    <source>
        <dbReference type="EMBL" id="ELA42641.1"/>
    </source>
</evidence>
<dbReference type="Gene3D" id="3.40.50.300">
    <property type="entry name" value="P-loop containing nucleotide triphosphate hydrolases"/>
    <property type="match status" value="1"/>
</dbReference>
<evidence type="ECO:0000313" key="9">
    <source>
        <dbReference type="Proteomes" id="UP000011082"/>
    </source>
</evidence>
<dbReference type="OMA" id="HEMANKN"/>
<name>L2GP94_VITCO</name>
<dbReference type="PANTHER" id="PTHR18937">
    <property type="entry name" value="STRUCTURAL MAINTENANCE OF CHROMOSOMES SMC FAMILY MEMBER"/>
    <property type="match status" value="1"/>
</dbReference>